<dbReference type="GO" id="GO:0055085">
    <property type="term" value="P:transmembrane transport"/>
    <property type="evidence" value="ECO:0007669"/>
    <property type="project" value="InterPro"/>
</dbReference>
<keyword evidence="5 9" id="KW-0812">Transmembrane</keyword>
<sequence length="310" mass="34415">MSSSPLIPKLEKIFSIGPNPHILSQNSVNKRIGWNLAALLPVWLSGFRVFAWDAVSIPLMVIVFSVGFEWLFSKWIHKKYMFQNGYTVFLAILFALLLPPEIPWWAILVGVFFMTIIAKEMFGGLGGNIFNPALIGLAMIMLLFPSYFLSESGFQRTIQIFSERFLQAPFRELMFNGRAELLGEASAIAVIIGGIIMILSRTIRWETPLIYLLSAGAGFFLAGEEFMFRTFQTGILFSAFFLVTDSVTTPITSSARVPFLILCGLLLVIFIQNGLSEVESVVYSILIGNVLTPLLDAVTYKNDAISGVVG</sequence>
<reference evidence="10 11" key="1">
    <citation type="journal article" date="2016" name="Nat. Commun.">
        <title>Thousands of microbial genomes shed light on interconnected biogeochemical processes in an aquifer system.</title>
        <authorList>
            <person name="Anantharaman K."/>
            <person name="Brown C.T."/>
            <person name="Hug L.A."/>
            <person name="Sharon I."/>
            <person name="Castelle C.J."/>
            <person name="Probst A.J."/>
            <person name="Thomas B.C."/>
            <person name="Singh A."/>
            <person name="Wilkins M.J."/>
            <person name="Karaoz U."/>
            <person name="Brodie E.L."/>
            <person name="Williams K.H."/>
            <person name="Hubbard S.S."/>
            <person name="Banfield J.F."/>
        </authorList>
    </citation>
    <scope>NUCLEOTIDE SEQUENCE [LARGE SCALE GENOMIC DNA]</scope>
</reference>
<keyword evidence="7 9" id="KW-1133">Transmembrane helix</keyword>
<keyword evidence="6" id="KW-1278">Translocase</keyword>
<dbReference type="PANTHER" id="PTHR30578">
    <property type="entry name" value="ELECTRON TRANSPORT COMPLEX PROTEIN RNFD"/>
    <property type="match status" value="1"/>
</dbReference>
<protein>
    <recommendedName>
        <fullName evidence="12">Electron transporter RnfD</fullName>
    </recommendedName>
</protein>
<dbReference type="PANTHER" id="PTHR30578:SF0">
    <property type="entry name" value="ION-TRANSLOCATING OXIDOREDUCTASE COMPLEX SUBUNIT D"/>
    <property type="match status" value="1"/>
</dbReference>
<evidence type="ECO:0000256" key="7">
    <source>
        <dbReference type="ARBA" id="ARBA00022989"/>
    </source>
</evidence>
<dbReference type="Proteomes" id="UP000178187">
    <property type="component" value="Unassembled WGS sequence"/>
</dbReference>
<evidence type="ECO:0008006" key="12">
    <source>
        <dbReference type="Google" id="ProtNLM"/>
    </source>
</evidence>
<comment type="caution">
    <text evidence="10">The sequence shown here is derived from an EMBL/GenBank/DDBJ whole genome shotgun (WGS) entry which is preliminary data.</text>
</comment>
<feature type="transmembrane region" description="Helical" evidence="9">
    <location>
        <begin position="257"/>
        <end position="275"/>
    </location>
</feature>
<keyword evidence="3" id="KW-0285">Flavoprotein</keyword>
<evidence type="ECO:0000256" key="5">
    <source>
        <dbReference type="ARBA" id="ARBA00022692"/>
    </source>
</evidence>
<feature type="transmembrane region" description="Helical" evidence="9">
    <location>
        <begin position="129"/>
        <end position="149"/>
    </location>
</feature>
<keyword evidence="2" id="KW-0597">Phosphoprotein</keyword>
<dbReference type="AlphaFoldDB" id="A0A1G1KWT3"/>
<feature type="transmembrane region" description="Helical" evidence="9">
    <location>
        <begin position="57"/>
        <end position="76"/>
    </location>
</feature>
<dbReference type="GO" id="GO:0005886">
    <property type="term" value="C:plasma membrane"/>
    <property type="evidence" value="ECO:0007669"/>
    <property type="project" value="TreeGrafter"/>
</dbReference>
<dbReference type="Pfam" id="PF03116">
    <property type="entry name" value="NQR2_RnfD_RnfE"/>
    <property type="match status" value="1"/>
</dbReference>
<evidence type="ECO:0000256" key="4">
    <source>
        <dbReference type="ARBA" id="ARBA00022643"/>
    </source>
</evidence>
<keyword evidence="8 9" id="KW-0472">Membrane</keyword>
<proteinExistence type="predicted"/>
<evidence type="ECO:0000256" key="6">
    <source>
        <dbReference type="ARBA" id="ARBA00022967"/>
    </source>
</evidence>
<evidence type="ECO:0000256" key="3">
    <source>
        <dbReference type="ARBA" id="ARBA00022630"/>
    </source>
</evidence>
<dbReference type="EMBL" id="MHFR01000042">
    <property type="protein sequence ID" value="OGW97396.1"/>
    <property type="molecule type" value="Genomic_DNA"/>
</dbReference>
<accession>A0A1G1KWT3</accession>
<organism evidence="10 11">
    <name type="scientific">Candidatus Danuiimicrobium aquiferis</name>
    <dbReference type="NCBI Taxonomy" id="1801832"/>
    <lineage>
        <taxon>Bacteria</taxon>
        <taxon>Pseudomonadati</taxon>
        <taxon>Candidatus Omnitrophota</taxon>
        <taxon>Candidatus Danuiimicrobium</taxon>
    </lineage>
</organism>
<evidence type="ECO:0000256" key="9">
    <source>
        <dbReference type="SAM" id="Phobius"/>
    </source>
</evidence>
<keyword evidence="1" id="KW-0813">Transport</keyword>
<feature type="transmembrane region" description="Helical" evidence="9">
    <location>
        <begin position="88"/>
        <end position="117"/>
    </location>
</feature>
<dbReference type="InterPro" id="IPR004338">
    <property type="entry name" value="NqrB/RnfD"/>
</dbReference>
<evidence type="ECO:0000313" key="11">
    <source>
        <dbReference type="Proteomes" id="UP000178187"/>
    </source>
</evidence>
<feature type="transmembrane region" description="Helical" evidence="9">
    <location>
        <begin position="181"/>
        <end position="203"/>
    </location>
</feature>
<evidence type="ECO:0000256" key="1">
    <source>
        <dbReference type="ARBA" id="ARBA00022448"/>
    </source>
</evidence>
<evidence type="ECO:0000256" key="2">
    <source>
        <dbReference type="ARBA" id="ARBA00022553"/>
    </source>
</evidence>
<name>A0A1G1KWT3_9BACT</name>
<gene>
    <name evidence="10" type="ORF">A3G33_09380</name>
</gene>
<keyword evidence="4" id="KW-0288">FMN</keyword>
<evidence type="ECO:0000256" key="8">
    <source>
        <dbReference type="ARBA" id="ARBA00023136"/>
    </source>
</evidence>
<evidence type="ECO:0000313" key="10">
    <source>
        <dbReference type="EMBL" id="OGW97396.1"/>
    </source>
</evidence>